<dbReference type="InterPro" id="IPR001173">
    <property type="entry name" value="Glyco_trans_2-like"/>
</dbReference>
<dbReference type="EC" id="2.4.-.-" evidence="2"/>
<dbReference type="EMBL" id="JAGQDE010000011">
    <property type="protein sequence ID" value="MBQ0959924.1"/>
    <property type="molecule type" value="Genomic_DNA"/>
</dbReference>
<dbReference type="PANTHER" id="PTHR43685">
    <property type="entry name" value="GLYCOSYLTRANSFERASE"/>
    <property type="match status" value="1"/>
</dbReference>
<dbReference type="Pfam" id="PF00535">
    <property type="entry name" value="Glycos_transf_2"/>
    <property type="match status" value="1"/>
</dbReference>
<sequence>MVERTLRSLAAQTYEDFIAIVWDDASSDSTWNELQRVAKLLSDPRIMVLREEQNIGMTAGFKKYSDLADSVYVAIVGSGDECFPSRLAEQVAALDEDWGASFVATATETIDEVTGNSFRDETHRKRYVDNGDLTRAVPFTHGSVMYRAENLKGVGGYDTRYKWCSDWDLFHRLLKASRGIYLNKVLYRRYARLDGVSYNPEKSLEQIRYKYLVALVDSSPESERDAILSAAAKDLKKVVSVFEREIARDLSRRRVKLHFMGRHRQADDLGRIIKTEYHSAFSDEVQALMARVLGSFGLAPDRLITAARSFASK</sequence>
<dbReference type="PANTHER" id="PTHR43685:SF2">
    <property type="entry name" value="GLYCOSYLTRANSFERASE 2-LIKE DOMAIN-CONTAINING PROTEIN"/>
    <property type="match status" value="1"/>
</dbReference>
<dbReference type="Gene3D" id="3.90.550.10">
    <property type="entry name" value="Spore Coat Polysaccharide Biosynthesis Protein SpsA, Chain A"/>
    <property type="match status" value="1"/>
</dbReference>
<feature type="domain" description="Glycosyltransferase 2-like" evidence="1">
    <location>
        <begin position="2"/>
        <end position="139"/>
    </location>
</feature>
<keyword evidence="2" id="KW-0328">Glycosyltransferase</keyword>
<proteinExistence type="predicted"/>
<keyword evidence="3" id="KW-1185">Reference proteome</keyword>
<dbReference type="InterPro" id="IPR050834">
    <property type="entry name" value="Glycosyltransf_2"/>
</dbReference>
<evidence type="ECO:0000313" key="3">
    <source>
        <dbReference type="Proteomes" id="UP000678374"/>
    </source>
</evidence>
<dbReference type="GO" id="GO:0016757">
    <property type="term" value="F:glycosyltransferase activity"/>
    <property type="evidence" value="ECO:0007669"/>
    <property type="project" value="UniProtKB-KW"/>
</dbReference>
<dbReference type="InterPro" id="IPR029044">
    <property type="entry name" value="Nucleotide-diphossugar_trans"/>
</dbReference>
<dbReference type="Proteomes" id="UP000678374">
    <property type="component" value="Unassembled WGS sequence"/>
</dbReference>
<accession>A0A941BLP2</accession>
<evidence type="ECO:0000259" key="1">
    <source>
        <dbReference type="Pfam" id="PF00535"/>
    </source>
</evidence>
<name>A0A941BLP2_9BURK</name>
<dbReference type="SUPFAM" id="SSF53448">
    <property type="entry name" value="Nucleotide-diphospho-sugar transferases"/>
    <property type="match status" value="1"/>
</dbReference>
<keyword evidence="2" id="KW-0808">Transferase</keyword>
<evidence type="ECO:0000313" key="2">
    <source>
        <dbReference type="EMBL" id="MBQ0959924.1"/>
    </source>
</evidence>
<reference evidence="2" key="1">
    <citation type="submission" date="2021-04" db="EMBL/GenBank/DDBJ databases">
        <title>The genome sequence of Ideonella sp. 4Y11.</title>
        <authorList>
            <person name="Liu Y."/>
        </authorList>
    </citation>
    <scope>NUCLEOTIDE SEQUENCE</scope>
    <source>
        <strain evidence="2">4Y11</strain>
    </source>
</reference>
<comment type="caution">
    <text evidence="2">The sequence shown here is derived from an EMBL/GenBank/DDBJ whole genome shotgun (WGS) entry which is preliminary data.</text>
</comment>
<organism evidence="2 3">
    <name type="scientific">Ideonella aquatica</name>
    <dbReference type="NCBI Taxonomy" id="2824119"/>
    <lineage>
        <taxon>Bacteria</taxon>
        <taxon>Pseudomonadati</taxon>
        <taxon>Pseudomonadota</taxon>
        <taxon>Betaproteobacteria</taxon>
        <taxon>Burkholderiales</taxon>
        <taxon>Sphaerotilaceae</taxon>
        <taxon>Ideonella</taxon>
    </lineage>
</organism>
<gene>
    <name evidence="2" type="ORF">KAK06_13305</name>
</gene>
<dbReference type="AlphaFoldDB" id="A0A941BLP2"/>
<protein>
    <submittedName>
        <fullName evidence="2">Glycosyltransferase</fullName>
        <ecNumber evidence="2">2.4.-.-</ecNumber>
    </submittedName>
</protein>